<evidence type="ECO:0000256" key="2">
    <source>
        <dbReference type="SAM" id="Phobius"/>
    </source>
</evidence>
<evidence type="ECO:0000256" key="1">
    <source>
        <dbReference type="SAM" id="MobiDB-lite"/>
    </source>
</evidence>
<organism evidence="3 4">
    <name type="scientific">Leptonema illini</name>
    <dbReference type="NCBI Taxonomy" id="183"/>
    <lineage>
        <taxon>Bacteria</taxon>
        <taxon>Pseudomonadati</taxon>
        <taxon>Spirochaetota</taxon>
        <taxon>Spirochaetia</taxon>
        <taxon>Leptospirales</taxon>
        <taxon>Leptospiraceae</taxon>
        <taxon>Leptonema</taxon>
    </lineage>
</organism>
<dbReference type="EMBL" id="WBUI01000007">
    <property type="protein sequence ID" value="KAB2932925.1"/>
    <property type="molecule type" value="Genomic_DNA"/>
</dbReference>
<accession>A0A833LYN5</accession>
<keyword evidence="2" id="KW-0812">Transmembrane</keyword>
<gene>
    <name evidence="3" type="ORF">F9K24_08650</name>
</gene>
<dbReference type="AlphaFoldDB" id="A0A833LYN5"/>
<comment type="caution">
    <text evidence="3">The sequence shown here is derived from an EMBL/GenBank/DDBJ whole genome shotgun (WGS) entry which is preliminary data.</text>
</comment>
<protein>
    <submittedName>
        <fullName evidence="3">FecR domain-containing protein</fullName>
    </submittedName>
</protein>
<evidence type="ECO:0000313" key="4">
    <source>
        <dbReference type="Proteomes" id="UP000460298"/>
    </source>
</evidence>
<dbReference type="InterPro" id="IPR013783">
    <property type="entry name" value="Ig-like_fold"/>
</dbReference>
<sequence length="509" mass="56418">MNRKLSRTDIVVLIICSAILVMSAVLLYLEMTLSYGEGTGRPVGDVSYRNRIVQRRDPAQVVWQRLNPGDTVFDGDSVRTDETAEAVIDLKDGSKIELDPESLIVLHLREKLTVTLVKGSAIIRPGSRGVVVERSGRRFTTEAGPTRFFVDPLNDKDGEIETDGTASVLADDGTVILRPGESLQTKDGKDRRIRRGIAAISPEDNARFFYTGDSMEVEFRWQAAAGTTTVELYAGAPLEKNLQIYDVQNDSRLVLELKAANYFWRVRQGDEVGPLRRLRLRRKSSPQLLMPRPEAKIRIASDPGYVSFRWKEEESASSYFIELARDRSFTDRVAYQDVRRTGLSIQLSPGRYYWRVLARGSVPGADSESSISSFEVVAAAPSPSGEAEKPSGKDGQLDTDAPASEKAPGPAAEPLTLLYPTGVVDMTGKNFLLFRWKGIPAERTLMLRDATGTVVFQTRVTGNAFTLTDLSVLDTGVFRWTLESAKDNAQAKFTIVLHENLAPPELEIR</sequence>
<keyword evidence="2" id="KW-0472">Membrane</keyword>
<feature type="compositionally biased region" description="Basic and acidic residues" evidence="1">
    <location>
        <begin position="386"/>
        <end position="396"/>
    </location>
</feature>
<name>A0A833LYN5_9LEPT</name>
<dbReference type="Proteomes" id="UP000460298">
    <property type="component" value="Unassembled WGS sequence"/>
</dbReference>
<reference evidence="3 4" key="1">
    <citation type="submission" date="2019-10" db="EMBL/GenBank/DDBJ databases">
        <title>Extracellular Electron Transfer in a Candidatus Methanoperedens spp. Enrichment Culture.</title>
        <authorList>
            <person name="Berger S."/>
            <person name="Rangel Shaw D."/>
            <person name="Berben T."/>
            <person name="In 'T Zandt M."/>
            <person name="Frank J."/>
            <person name="Reimann J."/>
            <person name="Jetten M.S.M."/>
            <person name="Welte C.U."/>
        </authorList>
    </citation>
    <scope>NUCLEOTIDE SEQUENCE [LARGE SCALE GENOMIC DNA]</scope>
    <source>
        <strain evidence="3">SB12</strain>
    </source>
</reference>
<keyword evidence="2" id="KW-1133">Transmembrane helix</keyword>
<feature type="region of interest" description="Disordered" evidence="1">
    <location>
        <begin position="379"/>
        <end position="412"/>
    </location>
</feature>
<feature type="transmembrane region" description="Helical" evidence="2">
    <location>
        <begin position="12"/>
        <end position="29"/>
    </location>
</feature>
<proteinExistence type="predicted"/>
<evidence type="ECO:0000313" key="3">
    <source>
        <dbReference type="EMBL" id="KAB2932925.1"/>
    </source>
</evidence>
<dbReference type="Gene3D" id="2.60.40.10">
    <property type="entry name" value="Immunoglobulins"/>
    <property type="match status" value="1"/>
</dbReference>